<gene>
    <name evidence="2" type="ORF">PCOR1329_LOCUS52923</name>
</gene>
<sequence length="140" mass="15093">MAAPRKRTPDGRLLRDAAGEGRTSSLLEGWRAPERLDAGSGAYGEYKIHKVIVATGPRDGATWTWQGRETGAVLSHMSLSAFDPRVSARVPEPKYIALLPLRPFSFPSVPSSSRPSPPLSLPAGPLASWCPFLASRWTGV</sequence>
<evidence type="ECO:0000313" key="2">
    <source>
        <dbReference type="EMBL" id="CAK0865383.1"/>
    </source>
</evidence>
<evidence type="ECO:0000256" key="1">
    <source>
        <dbReference type="SAM" id="MobiDB-lite"/>
    </source>
</evidence>
<feature type="non-terminal residue" evidence="2">
    <location>
        <position position="140"/>
    </location>
</feature>
<dbReference type="Proteomes" id="UP001189429">
    <property type="component" value="Unassembled WGS sequence"/>
</dbReference>
<protein>
    <submittedName>
        <fullName evidence="2">Uncharacterized protein</fullName>
    </submittedName>
</protein>
<keyword evidence="3" id="KW-1185">Reference proteome</keyword>
<reference evidence="2" key="1">
    <citation type="submission" date="2023-10" db="EMBL/GenBank/DDBJ databases">
        <authorList>
            <person name="Chen Y."/>
            <person name="Shah S."/>
            <person name="Dougan E. K."/>
            <person name="Thang M."/>
            <person name="Chan C."/>
        </authorList>
    </citation>
    <scope>NUCLEOTIDE SEQUENCE [LARGE SCALE GENOMIC DNA]</scope>
</reference>
<accession>A0ABN9UYL5</accession>
<feature type="compositionally biased region" description="Basic and acidic residues" evidence="1">
    <location>
        <begin position="7"/>
        <end position="19"/>
    </location>
</feature>
<evidence type="ECO:0000313" key="3">
    <source>
        <dbReference type="Proteomes" id="UP001189429"/>
    </source>
</evidence>
<proteinExistence type="predicted"/>
<comment type="caution">
    <text evidence="2">The sequence shown here is derived from an EMBL/GenBank/DDBJ whole genome shotgun (WGS) entry which is preliminary data.</text>
</comment>
<dbReference type="EMBL" id="CAUYUJ010016446">
    <property type="protein sequence ID" value="CAK0865383.1"/>
    <property type="molecule type" value="Genomic_DNA"/>
</dbReference>
<feature type="region of interest" description="Disordered" evidence="1">
    <location>
        <begin position="1"/>
        <end position="26"/>
    </location>
</feature>
<name>A0ABN9UYL5_9DINO</name>
<organism evidence="2 3">
    <name type="scientific">Prorocentrum cordatum</name>
    <dbReference type="NCBI Taxonomy" id="2364126"/>
    <lineage>
        <taxon>Eukaryota</taxon>
        <taxon>Sar</taxon>
        <taxon>Alveolata</taxon>
        <taxon>Dinophyceae</taxon>
        <taxon>Prorocentrales</taxon>
        <taxon>Prorocentraceae</taxon>
        <taxon>Prorocentrum</taxon>
    </lineage>
</organism>